<dbReference type="Pfam" id="PF00109">
    <property type="entry name" value="ketoacyl-synt"/>
    <property type="match status" value="2"/>
</dbReference>
<dbReference type="InterPro" id="IPR029069">
    <property type="entry name" value="HotDog_dom_sf"/>
</dbReference>
<dbReference type="SUPFAM" id="SSF54637">
    <property type="entry name" value="Thioesterase/thiol ester dehydrase-isomerase"/>
    <property type="match status" value="4"/>
</dbReference>
<dbReference type="CDD" id="cd00833">
    <property type="entry name" value="PKS"/>
    <property type="match status" value="2"/>
</dbReference>
<dbReference type="InterPro" id="IPR016035">
    <property type="entry name" value="Acyl_Trfase/lysoPLipase"/>
</dbReference>
<dbReference type="InterPro" id="IPR014043">
    <property type="entry name" value="Acyl_transferase_dom"/>
</dbReference>
<reference evidence="11" key="1">
    <citation type="submission" date="2016-11" db="EMBL/GenBank/DDBJ databases">
        <authorList>
            <person name="Varghese N."/>
            <person name="Submissions S."/>
        </authorList>
    </citation>
    <scope>NUCLEOTIDE SEQUENCE [LARGE SCALE GENOMIC DNA]</scope>
    <source>
        <strain evidence="11">DSM 16219</strain>
    </source>
</reference>
<keyword evidence="11" id="KW-1185">Reference proteome</keyword>
<feature type="domain" description="Ketosynthase family 3 (KS3)" evidence="9">
    <location>
        <begin position="5"/>
        <end position="451"/>
    </location>
</feature>
<dbReference type="STRING" id="1121393.SAMN02745216_01188"/>
<evidence type="ECO:0000259" key="9">
    <source>
        <dbReference type="PROSITE" id="PS52004"/>
    </source>
</evidence>
<dbReference type="InterPro" id="IPR014030">
    <property type="entry name" value="Ketoacyl_synth_N"/>
</dbReference>
<evidence type="ECO:0000256" key="8">
    <source>
        <dbReference type="RuleBase" id="RU003694"/>
    </source>
</evidence>
<protein>
    <submittedName>
        <fullName evidence="10">PfaB family protein</fullName>
    </submittedName>
</protein>
<dbReference type="Pfam" id="PF07977">
    <property type="entry name" value="FabA"/>
    <property type="match status" value="2"/>
</dbReference>
<evidence type="ECO:0000313" key="10">
    <source>
        <dbReference type="EMBL" id="SHJ19954.1"/>
    </source>
</evidence>
<dbReference type="PANTHER" id="PTHR43074:SF1">
    <property type="entry name" value="BETA-KETOACYL SYNTHASE FAMILY PROTEIN-RELATED"/>
    <property type="match status" value="1"/>
</dbReference>
<dbReference type="EMBL" id="FQZU01000005">
    <property type="protein sequence ID" value="SHJ19954.1"/>
    <property type="molecule type" value="Genomic_DNA"/>
</dbReference>
<dbReference type="InterPro" id="IPR010083">
    <property type="entry name" value="FabA"/>
</dbReference>
<dbReference type="Proteomes" id="UP000183994">
    <property type="component" value="Unassembled WGS sequence"/>
</dbReference>
<evidence type="ECO:0000256" key="5">
    <source>
        <dbReference type="ARBA" id="ARBA00023098"/>
    </source>
</evidence>
<dbReference type="InterPro" id="IPR016039">
    <property type="entry name" value="Thiolase-like"/>
</dbReference>
<evidence type="ECO:0000256" key="1">
    <source>
        <dbReference type="ARBA" id="ARBA00005194"/>
    </source>
</evidence>
<dbReference type="GO" id="GO:0006633">
    <property type="term" value="P:fatty acid biosynthetic process"/>
    <property type="evidence" value="ECO:0007669"/>
    <property type="project" value="UniProtKB-UniPathway"/>
</dbReference>
<dbReference type="Gene3D" id="3.40.47.10">
    <property type="match status" value="2"/>
</dbReference>
<dbReference type="OrthoDB" id="5476655at2"/>
<keyword evidence="7" id="KW-0456">Lyase</keyword>
<keyword evidence="4" id="KW-0276">Fatty acid metabolism</keyword>
<dbReference type="InterPro" id="IPR052568">
    <property type="entry name" value="PKS-FAS_Synthase"/>
</dbReference>
<dbReference type="Pfam" id="PF02801">
    <property type="entry name" value="Ketoacyl-synt_C"/>
    <property type="match status" value="2"/>
</dbReference>
<keyword evidence="5" id="KW-0443">Lipid metabolism</keyword>
<dbReference type="Gene3D" id="3.40.366.10">
    <property type="entry name" value="Malonyl-Coenzyme A Acyl Carrier Protein, domain 2"/>
    <property type="match status" value="2"/>
</dbReference>
<comment type="pathway">
    <text evidence="1">Lipid metabolism; fatty acid biosynthesis.</text>
</comment>
<dbReference type="SMART" id="SM00827">
    <property type="entry name" value="PKS_AT"/>
    <property type="match status" value="1"/>
</dbReference>
<dbReference type="InterPro" id="IPR020841">
    <property type="entry name" value="PKS_Beta-ketoAc_synthase_dom"/>
</dbReference>
<name>A0A1M6HCR0_9BACT</name>
<evidence type="ECO:0000256" key="7">
    <source>
        <dbReference type="ARBA" id="ARBA00023239"/>
    </source>
</evidence>
<dbReference type="CDD" id="cd01287">
    <property type="entry name" value="FabA"/>
    <property type="match status" value="2"/>
</dbReference>
<dbReference type="SUPFAM" id="SSF53901">
    <property type="entry name" value="Thiolase-like"/>
    <property type="match status" value="3"/>
</dbReference>
<sequence length="2337" mass="256027">MEKSMKKIAIVGMSCLFPGASTPGEYWDNLITLKDCRTLATEKRMGVDPMDYYSPEKGTADRFYCARGGYIKDFSPDLHALEIPGVDLKTLDPLHQWSLYVTMEALQDAGCFPGSVPGRTGLILGNLSFPTQASNALFIPMMERAVESALKKAGAGENFSFSPWPGKNDPAWENGAISGWPAYLTAKALNLNGPRLALDAACSSSLYSVRLACDYLNSGRADMMLAGAVSAADPFFVNMGFSIFQAYPHNKESLPLDKKSGGLTAGEGAGMFVLKRLNDAIKDGDRIHGVICGAGLSNDGRGASVLSPNPKGQAMAFERAYNDAGVSPSQIGFVECHATGTPLGDGIELDSMEAFFSQYKAKPYIGSVKAGLGHLLTAAGMAGMIKVILSLQNGSIPGTVGLEAPADSKNKYFSGKVPNSTTPWPEPESKKLGAVSAFGFGGANAHMIFELAPEKIDLMKDDASAESTFPELAIVGMDAHFGACSSLDDFLRANYEGEQQFIPLPPNRWKGLENNSDLLRQYGFEDGKAPKGAYIRDFDLDFLRFKIPPNPDDQLIPQQMLAMKVADKAIQRAGLKQGQNTAVLVAMGTELELHRYRGRVNQDTRLPRAFGRDASTQDGVLTNLCKNAVCNAAKVNQYTSFIGNIMAARIASLWDFNGPAFTISSEENSVFKAVEIAAMFLEKGEVDAVVVGAVDLSGSAENVLWRNLRHPAQKGRATLSFDKGNTGWLVGEGAGAIVLKKTDDARKNGDPIHCVIRSLALEQGTNSQAVEAAAKRAVREAGIFFEDIGCLEACASGMPEYDEAETAGLLAAYGGGETPSCALGAAKALFGHSFAASQMASIIRAALCAEHGFLPRTPGWSMPKNPESWEKGRFFIPERSQPWFAKPEKKQRIAAVSGLGMDGCAGHMILAGEGQKKSSDFWNLGGPFILPVSGDDRRSLESRLDELMQDLESGKSPAACSRKYFDRLKPGKYSLALIGSDIRELQNEIDAARQGMAKAFQTGKDWFSVRGSAFSPNPMGGKGKVAFVYPGGFSSYPQMGRDFFQLFPACAKTCMAPGNDLGDLWRDNLLYPRGMTFTPPGKQIWALEKSAIAMFESGILFAIARTDAVRKCLGVTPHMAFGYSMGEISMLYSLDVWGRTDAMSRQLRKSAVFQTRLAGPMDTVRKAWGMPPQKEGEEKIWHCFALKTNPKTLRKVLASEKTGGRKQRVFHTFTNTPGEVVIAGEEAACIRVIQNAGCEYFEVPMGDAIHCDIVRADYNEMVSLHSLKTAPVRDVEFLTTVGCGPLELDQDAIARNIAEMYCSQVDFASLVNKAYDQGARVFIELGPRENCTQYIAETLGEREHLAVATDRKGAGCRTSILRALARLFSHRIPMDLGCVIPRPEKPPDGPKLLKTVTLGGESIEDAIISGAKKILNPVKEPTPEVKPEKPVIPKVEKIAYAEPVREIRPEAAPAPEPPATHTVAAPSHPLMMQAYRENQTLVTEGHKSFLRNRARALRRMEQLIAMQAGLMEKEVNYETLAEPLPESAPAPKIPAIPVPLPAAPAASVKPAIWDRQDLETFAKGDIAAVFGPEYAIIDSYKRRVRLPMDPYLLVSRVTKLQGNRGEFKPSAMTTEFDIEKGAWFLIDGQIPWAVSVESGQCDLLLISYLGIDFECKGERVYRLLDCTLTFMEDLAKEGETLRYDISINSFARNGGNLLFFFSYECFVDDRLVLTMDGGCAGFFSDEELAAGKGIIRTQAEQEERSNIIPSRFNPLLDCGRRSFSKEDLLHIIEGRPAACFGPDYDQQGANPSLKFAAQQMLMVDRVESVDPQGGPWGLGKVIAHKDLRPEHWYFPCHFKDDEVMAGSLMAEGCVQLLQFFTLFLGLQTKTRDARFQPIIGLPQKVRCRGQVTPVDALLTYRMEVKEIGLTPEPYAVADVDILLGDKVVVDFKDLGVRLSEKDPTAVIEEKQETPAPKPLFDSNDLQEFAVGDIAKCFGPAFDIYQDRQPPRTPNGDLQLISRVLEVEGTPGDFRNPASVISEYDVPRDAWFCAQNNWPAIMPYSMFMEIALQPCGFISTYMQTTLLIPEKDLFFRNLDGEGTLSSLPDLRGRTITNRSRLTTTAKAGGSIIQKFEFELLTEGELFYQGTAAFGYFTKEALADQIGLDGGVNNHPLHAREWLTDDAVTIKVDLQNGAPADYAVSPLKPHHGLSGKQLQFLDRVLMVEHSGRFGKGYIYADKQVNPADWFYPCHFHNDPVMPGSLGVEAMLQALQVFAIQQGLGRDFACPYFTQMTDAIVWKYRGQIIPSNERMTLDLHVKSVEQGRDGIVIKADGNLWKDNIRIYEVSDAGFCIRDAG</sequence>
<dbReference type="PANTHER" id="PTHR43074">
    <property type="entry name" value="OMEGA-3 POLYUNSATURATED FATTY ACID SYNTHASE PFAB-RELATED"/>
    <property type="match status" value="1"/>
</dbReference>
<evidence type="ECO:0000256" key="6">
    <source>
        <dbReference type="ARBA" id="ARBA00023160"/>
    </source>
</evidence>
<organism evidence="10 11">
    <name type="scientific">Desulfatibacillum alkenivorans DSM 16219</name>
    <dbReference type="NCBI Taxonomy" id="1121393"/>
    <lineage>
        <taxon>Bacteria</taxon>
        <taxon>Pseudomonadati</taxon>
        <taxon>Thermodesulfobacteriota</taxon>
        <taxon>Desulfobacteria</taxon>
        <taxon>Desulfobacterales</taxon>
        <taxon>Desulfatibacillaceae</taxon>
        <taxon>Desulfatibacillum</taxon>
    </lineage>
</organism>
<proteinExistence type="inferred from homology"/>
<dbReference type="GO" id="GO:0019171">
    <property type="term" value="F:(3R)-hydroxyacyl-[acyl-carrier-protein] dehydratase activity"/>
    <property type="evidence" value="ECO:0007669"/>
    <property type="project" value="InterPro"/>
</dbReference>
<evidence type="ECO:0000256" key="2">
    <source>
        <dbReference type="ARBA" id="ARBA00006714"/>
    </source>
</evidence>
<comment type="similarity">
    <text evidence="8">Belongs to the thiolase-like superfamily. Beta-ketoacyl-ACP synthases family.</text>
</comment>
<evidence type="ECO:0000256" key="3">
    <source>
        <dbReference type="ARBA" id="ARBA00022516"/>
    </source>
</evidence>
<dbReference type="SUPFAM" id="SSF52151">
    <property type="entry name" value="FabD/lysophospholipase-like"/>
    <property type="match status" value="1"/>
</dbReference>
<dbReference type="InterPro" id="IPR014031">
    <property type="entry name" value="Ketoacyl_synth_C"/>
</dbReference>
<accession>A0A1M6HCR0</accession>
<gene>
    <name evidence="10" type="ORF">SAMN02745216_01188</name>
</gene>
<feature type="domain" description="Ketosynthase family 3 (KS3)" evidence="9">
    <location>
        <begin position="469"/>
        <end position="912"/>
    </location>
</feature>
<dbReference type="InterPro" id="IPR001227">
    <property type="entry name" value="Ac_transferase_dom_sf"/>
</dbReference>
<comment type="similarity">
    <text evidence="2">Belongs to the thioester dehydratase family. FabA subfamily.</text>
</comment>
<dbReference type="GO" id="GO:0005737">
    <property type="term" value="C:cytoplasm"/>
    <property type="evidence" value="ECO:0007669"/>
    <property type="project" value="InterPro"/>
</dbReference>
<keyword evidence="8" id="KW-0808">Transferase</keyword>
<dbReference type="PROSITE" id="PS52004">
    <property type="entry name" value="KS3_2"/>
    <property type="match status" value="2"/>
</dbReference>
<dbReference type="UniPathway" id="UPA00094"/>
<keyword evidence="6" id="KW-0275">Fatty acid biosynthesis</keyword>
<dbReference type="GO" id="GO:0016746">
    <property type="term" value="F:acyltransferase activity"/>
    <property type="evidence" value="ECO:0007669"/>
    <property type="project" value="InterPro"/>
</dbReference>
<dbReference type="InterPro" id="IPR013114">
    <property type="entry name" value="FabA_FabZ"/>
</dbReference>
<keyword evidence="3" id="KW-0444">Lipid biosynthesis</keyword>
<evidence type="ECO:0000256" key="4">
    <source>
        <dbReference type="ARBA" id="ARBA00022832"/>
    </source>
</evidence>
<evidence type="ECO:0000313" key="11">
    <source>
        <dbReference type="Proteomes" id="UP000183994"/>
    </source>
</evidence>
<dbReference type="SMART" id="SM00825">
    <property type="entry name" value="PKS_KS"/>
    <property type="match status" value="1"/>
</dbReference>
<dbReference type="Gene3D" id="3.10.129.10">
    <property type="entry name" value="Hotdog Thioesterase"/>
    <property type="match status" value="4"/>
</dbReference>